<accession>A0A9Q4DGS5</accession>
<dbReference type="RefSeq" id="WP_237594153.1">
    <property type="nucleotide sequence ID" value="NZ_CP031861.1"/>
</dbReference>
<feature type="domain" description="Antirepressor protein ant N-terminal" evidence="1">
    <location>
        <begin position="7"/>
        <end position="117"/>
    </location>
</feature>
<dbReference type="InterPro" id="IPR018875">
    <property type="entry name" value="Antirepressor_Ant_N"/>
</dbReference>
<dbReference type="Proteomes" id="UP001077788">
    <property type="component" value="Unassembled WGS sequence"/>
</dbReference>
<reference evidence="2" key="1">
    <citation type="journal article" date="2021" name="Vet Sci">
        <title>O-Serogroups and Pathovirotypes of Escherichia coli Isolated from Post-Weaning Piglets Showing Diarrhoea and/or Oedema in South Korea.</title>
        <authorList>
            <person name="Byun J.W."/>
            <person name="Moon B.Y."/>
            <person name="Do K.H."/>
            <person name="Lee K."/>
            <person name="Lee H.Y."/>
            <person name="Kim W.I."/>
            <person name="So B."/>
            <person name="Lee W.K."/>
        </authorList>
    </citation>
    <scope>NUCLEOTIDE SEQUENCE</scope>
    <source>
        <strain evidence="2">84/14</strain>
    </source>
</reference>
<reference evidence="2" key="2">
    <citation type="submission" date="2022-12" db="EMBL/GenBank/DDBJ databases">
        <authorList>
            <person name="Kardos G."/>
            <person name="Sarkozi R."/>
            <person name="Laczko L."/>
            <person name="Marton S."/>
            <person name="Makrai L."/>
            <person name="Banyai K."/>
            <person name="Fodor L."/>
        </authorList>
    </citation>
    <scope>NUCLEOTIDE SEQUENCE</scope>
    <source>
        <strain evidence="2">84/14</strain>
    </source>
</reference>
<gene>
    <name evidence="2" type="ORF">OYG11_02780</name>
</gene>
<dbReference type="Pfam" id="PF10547">
    <property type="entry name" value="P22_AR_N"/>
    <property type="match status" value="1"/>
</dbReference>
<dbReference type="PRINTS" id="PR01994">
    <property type="entry name" value="ANTIREPRESSR"/>
</dbReference>
<sequence>MQILKTPFMGTEITIVEHDNKPYVAVKAICDHIGLAWNAQFERLNRDEVLKSTIRVIRTVAEDSKDREMVCIPLSYLNGWLFGISLNRIRPELKNKLIQYKKECYEVLWDYWATGVARRDEIQERLYKLRSEEQASIKNGSEAGRALNRRKQEKSYFESEFAKLQQMNLFSDL</sequence>
<dbReference type="AlphaFoldDB" id="A0A9Q4DGS5"/>
<name>A0A9Q4DGS5_ACTPL</name>
<dbReference type="EMBL" id="JAPQFC010000001">
    <property type="protein sequence ID" value="MCY6523177.1"/>
    <property type="molecule type" value="Genomic_DNA"/>
</dbReference>
<evidence type="ECO:0000313" key="2">
    <source>
        <dbReference type="EMBL" id="MCY6523177.1"/>
    </source>
</evidence>
<organism evidence="2 3">
    <name type="scientific">Actinobacillus pleuropneumoniae</name>
    <name type="common">Haemophilus pleuropneumoniae</name>
    <dbReference type="NCBI Taxonomy" id="715"/>
    <lineage>
        <taxon>Bacteria</taxon>
        <taxon>Pseudomonadati</taxon>
        <taxon>Pseudomonadota</taxon>
        <taxon>Gammaproteobacteria</taxon>
        <taxon>Pasteurellales</taxon>
        <taxon>Pasteurellaceae</taxon>
        <taxon>Actinobacillus</taxon>
    </lineage>
</organism>
<proteinExistence type="predicted"/>
<comment type="caution">
    <text evidence="2">The sequence shown here is derived from an EMBL/GenBank/DDBJ whole genome shotgun (WGS) entry which is preliminary data.</text>
</comment>
<evidence type="ECO:0000259" key="1">
    <source>
        <dbReference type="Pfam" id="PF10547"/>
    </source>
</evidence>
<protein>
    <submittedName>
        <fullName evidence="2">Phage antirepressor N-terminal domain-containing protein</fullName>
    </submittedName>
</protein>
<evidence type="ECO:0000313" key="3">
    <source>
        <dbReference type="Proteomes" id="UP001077788"/>
    </source>
</evidence>